<comment type="caution">
    <text evidence="2">The sequence shown here is derived from an EMBL/GenBank/DDBJ whole genome shotgun (WGS) entry which is preliminary data.</text>
</comment>
<organism evidence="2 3">
    <name type="scientific">Penicillium diatomitis</name>
    <dbReference type="NCBI Taxonomy" id="2819901"/>
    <lineage>
        <taxon>Eukaryota</taxon>
        <taxon>Fungi</taxon>
        <taxon>Dikarya</taxon>
        <taxon>Ascomycota</taxon>
        <taxon>Pezizomycotina</taxon>
        <taxon>Eurotiomycetes</taxon>
        <taxon>Eurotiomycetidae</taxon>
        <taxon>Eurotiales</taxon>
        <taxon>Aspergillaceae</taxon>
        <taxon>Penicillium</taxon>
    </lineage>
</organism>
<dbReference type="RefSeq" id="XP_056793602.1">
    <property type="nucleotide sequence ID" value="XM_056931571.1"/>
</dbReference>
<dbReference type="EMBL" id="JAPWDQ010000002">
    <property type="protein sequence ID" value="KAJ5493222.1"/>
    <property type="molecule type" value="Genomic_DNA"/>
</dbReference>
<evidence type="ECO:0000313" key="2">
    <source>
        <dbReference type="EMBL" id="KAJ5493222.1"/>
    </source>
</evidence>
<gene>
    <name evidence="2" type="ORF">N7539_001968</name>
</gene>
<evidence type="ECO:0000313" key="3">
    <source>
        <dbReference type="Proteomes" id="UP001148312"/>
    </source>
</evidence>
<dbReference type="GeneID" id="81621820"/>
<evidence type="ECO:0000256" key="1">
    <source>
        <dbReference type="SAM" id="MobiDB-lite"/>
    </source>
</evidence>
<accession>A0A9X0C056</accession>
<reference evidence="2" key="2">
    <citation type="journal article" date="2023" name="IMA Fungus">
        <title>Comparative genomic study of the Penicillium genus elucidates a diverse pangenome and 15 lateral gene transfer events.</title>
        <authorList>
            <person name="Petersen C."/>
            <person name="Sorensen T."/>
            <person name="Nielsen M.R."/>
            <person name="Sondergaard T.E."/>
            <person name="Sorensen J.L."/>
            <person name="Fitzpatrick D.A."/>
            <person name="Frisvad J.C."/>
            <person name="Nielsen K.L."/>
        </authorList>
    </citation>
    <scope>NUCLEOTIDE SEQUENCE</scope>
    <source>
        <strain evidence="2">IBT 30728</strain>
    </source>
</reference>
<feature type="region of interest" description="Disordered" evidence="1">
    <location>
        <begin position="41"/>
        <end position="72"/>
    </location>
</feature>
<dbReference type="Proteomes" id="UP001148312">
    <property type="component" value="Unassembled WGS sequence"/>
</dbReference>
<proteinExistence type="predicted"/>
<reference evidence="2" key="1">
    <citation type="submission" date="2022-12" db="EMBL/GenBank/DDBJ databases">
        <authorList>
            <person name="Petersen C."/>
        </authorList>
    </citation>
    <scope>NUCLEOTIDE SEQUENCE</scope>
    <source>
        <strain evidence="2">IBT 30728</strain>
    </source>
</reference>
<protein>
    <submittedName>
        <fullName evidence="2">Uncharacterized protein</fullName>
    </submittedName>
</protein>
<sequence length="128" mass="14760">MYSYRRYQHLKFTLLLQPSTEPRRQGGTRLRLQLRWVGGHDHDDEERQRQQRRGRRWVGGAPTTRGSAFGRGRWEDLQGNRARGFEINLWALGDLLVETGGLQPPNDHHSLVVGDGLADGNIKSREVY</sequence>
<name>A0A9X0C056_9EURO</name>
<dbReference type="AlphaFoldDB" id="A0A9X0C056"/>
<keyword evidence="3" id="KW-1185">Reference proteome</keyword>